<dbReference type="PANTHER" id="PTHR46503:SF9">
    <property type="entry name" value="INTER ALPHA-TRYPSIN INHIBITOR, HEAVY CHAIN-LIKE PROTEIN"/>
    <property type="match status" value="1"/>
</dbReference>
<evidence type="ECO:0000313" key="3">
    <source>
        <dbReference type="Proteomes" id="UP001054252"/>
    </source>
</evidence>
<gene>
    <name evidence="2" type="ORF">SLEP1_g54540</name>
</gene>
<dbReference type="SUPFAM" id="SSF53300">
    <property type="entry name" value="vWA-like"/>
    <property type="match status" value="1"/>
</dbReference>
<organism evidence="2 3">
    <name type="scientific">Rubroshorea leprosula</name>
    <dbReference type="NCBI Taxonomy" id="152421"/>
    <lineage>
        <taxon>Eukaryota</taxon>
        <taxon>Viridiplantae</taxon>
        <taxon>Streptophyta</taxon>
        <taxon>Embryophyta</taxon>
        <taxon>Tracheophyta</taxon>
        <taxon>Spermatophyta</taxon>
        <taxon>Magnoliopsida</taxon>
        <taxon>eudicotyledons</taxon>
        <taxon>Gunneridae</taxon>
        <taxon>Pentapetalae</taxon>
        <taxon>rosids</taxon>
        <taxon>malvids</taxon>
        <taxon>Malvales</taxon>
        <taxon>Dipterocarpaceae</taxon>
        <taxon>Rubroshorea</taxon>
    </lineage>
</organism>
<keyword evidence="3" id="KW-1185">Reference proteome</keyword>
<dbReference type="Gene3D" id="3.40.50.410">
    <property type="entry name" value="von Willebrand factor, type A domain"/>
    <property type="match status" value="1"/>
</dbReference>
<dbReference type="EMBL" id="BPVZ01000233">
    <property type="protein sequence ID" value="GKV47661.1"/>
    <property type="molecule type" value="Genomic_DNA"/>
</dbReference>
<dbReference type="InterPro" id="IPR036465">
    <property type="entry name" value="vWFA_dom_sf"/>
</dbReference>
<dbReference type="AlphaFoldDB" id="A0AAV5MCS4"/>
<sequence length="755" mass="83060">MASEFSASVDYGFQLSKRIYYGKGVTPPPVPEVMTKSVSESYLPTAVMAYAAIVEPEVVDNPDVPSYQPYVHGRCDPPALIPLHMHDVCMEVDCCMDTAFIAVSGVWRVHCIMAGKSCDCRIAVPMGEQGSLLGVEINIPGTGRSYNSKWVTLEDTEETMTVPKSGDGRFLKPHLYTLKIPQVEGGYKLSIKVRWSQKLLYQEGQYHLNVPFTFPPYVIPVGKRVSKREKILVNVNSGIGTEILCQCTSHPVKELSNDVRKPSFIYEAEVKAWSSTDFNFSYAVSSGDIMGGVLLQSPSLNDLDTREMFCLYLFPGNDKTKKVFRREVVFVIDNSGSMQGTPLESVKTAVLASLSKLNPEDSFNIIAFNTETCLFPSTMERATHASISKATQWLNNLTADGDTNILIPIQQAIKLLADASDSIPLLFLITDGAVEDEREICNSMKDYMTSRVSISPRICTFGIGLYCNHYFLQMLAQIGRGHYDCAYDADSVGSRLERLFTTASSVILANITICMPENLDALELFPSHIPELSFGNPLIVSGRYKGDFPGNIKVSGQLGDMTNLVTDLKVQNAKDVPFDRVFARQQIDALTAQAWFLGSKEHEDKVAQISLRTSFPSEYTCMVLVRADSEKKGPERILLQEIFNKINQSLTKGDASNQKIIFLGSLGVGFGNLSATANNKPPGSEESKPPEAAEILVKAATNCCGRVLDRCCCMCFIQALTYVNERCYIVSSQICAGLSCAACLDCCIDLCGCIN</sequence>
<dbReference type="SMART" id="SM00327">
    <property type="entry name" value="VWA"/>
    <property type="match status" value="1"/>
</dbReference>
<dbReference type="PROSITE" id="PS50234">
    <property type="entry name" value="VWFA"/>
    <property type="match status" value="1"/>
</dbReference>
<evidence type="ECO:0000259" key="1">
    <source>
        <dbReference type="PROSITE" id="PS50234"/>
    </source>
</evidence>
<dbReference type="PANTHER" id="PTHR46503">
    <property type="entry name" value="INTER-ALPHA-TRYPSIN INHIBITOR HEAVY CHAIN-LIKE PROTEIN"/>
    <property type="match status" value="1"/>
</dbReference>
<dbReference type="Pfam" id="PF13768">
    <property type="entry name" value="VWA_3"/>
    <property type="match status" value="1"/>
</dbReference>
<comment type="caution">
    <text evidence="2">The sequence shown here is derived from an EMBL/GenBank/DDBJ whole genome shotgun (WGS) entry which is preliminary data.</text>
</comment>
<accession>A0AAV5MCS4</accession>
<feature type="domain" description="VWFA" evidence="1">
    <location>
        <begin position="327"/>
        <end position="503"/>
    </location>
</feature>
<dbReference type="InterPro" id="IPR002035">
    <property type="entry name" value="VWF_A"/>
</dbReference>
<proteinExistence type="predicted"/>
<dbReference type="CDD" id="cd01461">
    <property type="entry name" value="vWA_interalpha_trypsin_inhibitor"/>
    <property type="match status" value="1"/>
</dbReference>
<reference evidence="2 3" key="1">
    <citation type="journal article" date="2021" name="Commun. Biol.">
        <title>The genome of Shorea leprosula (Dipterocarpaceae) highlights the ecological relevance of drought in aseasonal tropical rainforests.</title>
        <authorList>
            <person name="Ng K.K.S."/>
            <person name="Kobayashi M.J."/>
            <person name="Fawcett J.A."/>
            <person name="Hatakeyama M."/>
            <person name="Paape T."/>
            <person name="Ng C.H."/>
            <person name="Ang C.C."/>
            <person name="Tnah L.H."/>
            <person name="Lee C.T."/>
            <person name="Nishiyama T."/>
            <person name="Sese J."/>
            <person name="O'Brien M.J."/>
            <person name="Copetti D."/>
            <person name="Mohd Noor M.I."/>
            <person name="Ong R.C."/>
            <person name="Putra M."/>
            <person name="Sireger I.Z."/>
            <person name="Indrioko S."/>
            <person name="Kosugi Y."/>
            <person name="Izuno A."/>
            <person name="Isagi Y."/>
            <person name="Lee S.L."/>
            <person name="Shimizu K.K."/>
        </authorList>
    </citation>
    <scope>NUCLEOTIDE SEQUENCE [LARGE SCALE GENOMIC DNA]</scope>
    <source>
        <strain evidence="2">214</strain>
    </source>
</reference>
<protein>
    <recommendedName>
        <fullName evidence="1">VWFA domain-containing protein</fullName>
    </recommendedName>
</protein>
<evidence type="ECO:0000313" key="2">
    <source>
        <dbReference type="EMBL" id="GKV47661.1"/>
    </source>
</evidence>
<dbReference type="Proteomes" id="UP001054252">
    <property type="component" value="Unassembled WGS sequence"/>
</dbReference>
<name>A0AAV5MCS4_9ROSI</name>